<evidence type="ECO:0000313" key="1">
    <source>
        <dbReference type="EMBL" id="XDG30897.1"/>
    </source>
</evidence>
<sequence length="186" mass="21577">MKKRVRVKQKLKEFKETRGVESLFLLIFCIILSLYVKDVNAGECGFKQQLTPYQKDIMEIAYRHGEEYDLGLTTVAIAWKESKLGLYNVRYNRGNINDQSFGVLHTVARWKTKNLSPFEAGMWVENMITSPEYSIQEGVKDIVYWQKRAKGDWFKGVGMYNGGNIPNKSYAESITSIVRELKHCEF</sequence>
<dbReference type="InterPro" id="IPR023346">
    <property type="entry name" value="Lysozyme-like_dom_sf"/>
</dbReference>
<name>A0AB39AJT6_9CAUD</name>
<accession>A0AB39AJT6</accession>
<dbReference type="SUPFAM" id="SSF53955">
    <property type="entry name" value="Lysozyme-like"/>
    <property type="match status" value="1"/>
</dbReference>
<proteinExistence type="predicted"/>
<organism evidence="1">
    <name type="scientific">Vibrio phage P018-4</name>
    <dbReference type="NCBI Taxonomy" id="3229728"/>
    <lineage>
        <taxon>Viruses</taxon>
        <taxon>Duplodnaviria</taxon>
        <taxon>Heunggongvirae</taxon>
        <taxon>Uroviricota</taxon>
        <taxon>Caudoviricetes</taxon>
    </lineage>
</organism>
<reference evidence="1" key="1">
    <citation type="submission" date="2024-06" db="EMBL/GenBank/DDBJ databases">
        <authorList>
            <person name="Yang R."/>
        </authorList>
    </citation>
    <scope>NUCLEOTIDE SEQUENCE</scope>
</reference>
<protein>
    <submittedName>
        <fullName evidence="1">TMhelix containing protein IV</fullName>
    </submittedName>
</protein>
<dbReference type="EMBL" id="PP934186">
    <property type="protein sequence ID" value="XDG30897.1"/>
    <property type="molecule type" value="Genomic_DNA"/>
</dbReference>